<dbReference type="HOGENOM" id="CLU_2630198_0_0_10"/>
<evidence type="ECO:0000313" key="2">
    <source>
        <dbReference type="Proteomes" id="UP000006049"/>
    </source>
</evidence>
<dbReference type="Proteomes" id="UP000006049">
    <property type="component" value="Chromosome"/>
</dbReference>
<dbReference type="KEGG" id="asl:Aeqsu_2116"/>
<protein>
    <submittedName>
        <fullName evidence="1">Uncharacterized protein</fullName>
    </submittedName>
</protein>
<gene>
    <name evidence="1" type="ordered locus">Aeqsu_2116</name>
</gene>
<reference evidence="1 2" key="1">
    <citation type="submission" date="2012-06" db="EMBL/GenBank/DDBJ databases">
        <title>The complete genome of Aequorivita sublithincola DSM 14238.</title>
        <authorList>
            <consortium name="US DOE Joint Genome Institute (JGI-PGF)"/>
            <person name="Lucas S."/>
            <person name="Copeland A."/>
            <person name="Lapidus A."/>
            <person name="Goodwin L."/>
            <person name="Pitluck S."/>
            <person name="Peters L."/>
            <person name="Munk A.C.C."/>
            <person name="Kyrpides N."/>
            <person name="Mavromatis K."/>
            <person name="Pagani I."/>
            <person name="Ivanova N."/>
            <person name="Ovchinnikova G."/>
            <person name="Zeytun A."/>
            <person name="Detter J.C."/>
            <person name="Han C."/>
            <person name="Land M."/>
            <person name="Hauser L."/>
            <person name="Markowitz V."/>
            <person name="Cheng J.-F."/>
            <person name="Hugenholtz P."/>
            <person name="Woyke T."/>
            <person name="Wu D."/>
            <person name="Tindall B."/>
            <person name="Faehnrich R."/>
            <person name="Brambilla E."/>
            <person name="Klenk H.-P."/>
            <person name="Eisen J.A."/>
        </authorList>
    </citation>
    <scope>NUCLEOTIDE SEQUENCE [LARGE SCALE GENOMIC DNA]</scope>
    <source>
        <strain evidence="2">DSM 14238 / LMG 21431 / ACAM 643 / 9-3</strain>
    </source>
</reference>
<evidence type="ECO:0000313" key="1">
    <source>
        <dbReference type="EMBL" id="AFL81578.1"/>
    </source>
</evidence>
<sequence length="77" mass="8832">MLAFLLLAFKTTSAAEIFNYILKENQKYENSYSVSFVDEAALNLIVVRNKGAKNYDVFAISFFKITYSQAINRTSYI</sequence>
<keyword evidence="2" id="KW-1185">Reference proteome</keyword>
<name>I3YX60_AEQSU</name>
<dbReference type="EMBL" id="CP003280">
    <property type="protein sequence ID" value="AFL81578.1"/>
    <property type="molecule type" value="Genomic_DNA"/>
</dbReference>
<dbReference type="AlphaFoldDB" id="I3YX60"/>
<proteinExistence type="predicted"/>
<accession>I3YX60</accession>
<organism evidence="1 2">
    <name type="scientific">Aequorivita sublithincola (strain DSM 14238 / LMG 21431 / ACAM 643 / 9-3)</name>
    <dbReference type="NCBI Taxonomy" id="746697"/>
    <lineage>
        <taxon>Bacteria</taxon>
        <taxon>Pseudomonadati</taxon>
        <taxon>Bacteroidota</taxon>
        <taxon>Flavobacteriia</taxon>
        <taxon>Flavobacteriales</taxon>
        <taxon>Flavobacteriaceae</taxon>
        <taxon>Aequorivita</taxon>
    </lineage>
</organism>